<evidence type="ECO:0000259" key="1">
    <source>
        <dbReference type="Pfam" id="PF00501"/>
    </source>
</evidence>
<dbReference type="SUPFAM" id="SSF56801">
    <property type="entry name" value="Acetyl-CoA synthetase-like"/>
    <property type="match status" value="1"/>
</dbReference>
<proteinExistence type="predicted"/>
<name>A0A7S2CY20_9STRA</name>
<feature type="domain" description="AMP-dependent synthetase/ligase" evidence="1">
    <location>
        <begin position="59"/>
        <end position="230"/>
    </location>
</feature>
<dbReference type="InterPro" id="IPR000873">
    <property type="entry name" value="AMP-dep_synth/lig_dom"/>
</dbReference>
<gene>
    <name evidence="2" type="ORF">DSPE1174_LOCUS17929</name>
</gene>
<reference evidence="2" key="1">
    <citation type="submission" date="2021-01" db="EMBL/GenBank/DDBJ databases">
        <authorList>
            <person name="Corre E."/>
            <person name="Pelletier E."/>
            <person name="Niang G."/>
            <person name="Scheremetjew M."/>
            <person name="Finn R."/>
            <person name="Kale V."/>
            <person name="Holt S."/>
            <person name="Cochrane G."/>
            <person name="Meng A."/>
            <person name="Brown T."/>
            <person name="Cohen L."/>
        </authorList>
    </citation>
    <scope>NUCLEOTIDE SEQUENCE</scope>
    <source>
        <strain evidence="2">CCMP1381</strain>
    </source>
</reference>
<dbReference type="AlphaFoldDB" id="A0A7S2CY20"/>
<dbReference type="Pfam" id="PF00501">
    <property type="entry name" value="AMP-binding"/>
    <property type="match status" value="1"/>
</dbReference>
<accession>A0A7S2CY20</accession>
<protein>
    <recommendedName>
        <fullName evidence="1">AMP-dependent synthetase/ligase domain-containing protein</fullName>
    </recommendedName>
</protein>
<dbReference type="EMBL" id="HBGS01034762">
    <property type="protein sequence ID" value="CAD9438777.1"/>
    <property type="molecule type" value="Transcribed_RNA"/>
</dbReference>
<sequence length="265" mass="29562">MKRVLLQTMRSIPRSGKSQLKHHMNRPPHVAAARSFSVGIQEKLATLVDAHPMMETVQFNKQNLKWSMADVKRYSDAFSSGLVDNGWKAGDSLAVWLPADTAESLTVKFAAARIGLLLVEIDMSVSEADAIRSILVENNCKGLIYDLEAGDRHNTDILKEIMPELKHYDDKFGDQFRSRVVPSMKFIMHVNMDLIPGVGNFKYQMVYDPRPALIPPAPDLSAPLTVNYTSDTLSGARVLSQEDVMTEQAWPTVGAILDKKFTLFA</sequence>
<evidence type="ECO:0000313" key="2">
    <source>
        <dbReference type="EMBL" id="CAD9438777.1"/>
    </source>
</evidence>
<dbReference type="Gene3D" id="3.40.50.980">
    <property type="match status" value="1"/>
</dbReference>
<organism evidence="2">
    <name type="scientific">Octactis speculum</name>
    <dbReference type="NCBI Taxonomy" id="3111310"/>
    <lineage>
        <taxon>Eukaryota</taxon>
        <taxon>Sar</taxon>
        <taxon>Stramenopiles</taxon>
        <taxon>Ochrophyta</taxon>
        <taxon>Dictyochophyceae</taxon>
        <taxon>Dictyochales</taxon>
        <taxon>Dictyochaceae</taxon>
        <taxon>Octactis</taxon>
    </lineage>
</organism>